<dbReference type="GO" id="GO:0043565">
    <property type="term" value="F:sequence-specific DNA binding"/>
    <property type="evidence" value="ECO:0007669"/>
    <property type="project" value="TreeGrafter"/>
</dbReference>
<dbReference type="GO" id="GO:0045944">
    <property type="term" value="P:positive regulation of transcription by RNA polymerase II"/>
    <property type="evidence" value="ECO:0007669"/>
    <property type="project" value="TreeGrafter"/>
</dbReference>
<gene>
    <name evidence="10" type="ORF">PAC_01884</name>
</gene>
<dbReference type="PROSITE" id="PS50048">
    <property type="entry name" value="ZN2_CY6_FUNGAL_2"/>
    <property type="match status" value="1"/>
</dbReference>
<keyword evidence="3" id="KW-0862">Zinc</keyword>
<evidence type="ECO:0000256" key="2">
    <source>
        <dbReference type="ARBA" id="ARBA00022723"/>
    </source>
</evidence>
<evidence type="ECO:0000256" key="7">
    <source>
        <dbReference type="ARBA" id="ARBA00023242"/>
    </source>
</evidence>
<reference evidence="10 11" key="1">
    <citation type="submission" date="2016-03" db="EMBL/GenBank/DDBJ databases">
        <authorList>
            <person name="Ploux O."/>
        </authorList>
    </citation>
    <scope>NUCLEOTIDE SEQUENCE [LARGE SCALE GENOMIC DNA]</scope>
    <source>
        <strain evidence="10 11">UAMH 11012</strain>
    </source>
</reference>
<dbReference type="Pfam" id="PF04082">
    <property type="entry name" value="Fungal_trans"/>
    <property type="match status" value="1"/>
</dbReference>
<evidence type="ECO:0000259" key="9">
    <source>
        <dbReference type="PROSITE" id="PS50048"/>
    </source>
</evidence>
<protein>
    <recommendedName>
        <fullName evidence="9">Zn(2)-C6 fungal-type domain-containing protein</fullName>
    </recommendedName>
</protein>
<keyword evidence="4" id="KW-0805">Transcription regulation</keyword>
<dbReference type="PANTHER" id="PTHR47782">
    <property type="entry name" value="ZN(II)2CYS6 TRANSCRIPTION FACTOR (EUROFUNG)-RELATED"/>
    <property type="match status" value="1"/>
</dbReference>
<dbReference type="EMBL" id="FJOG01000002">
    <property type="protein sequence ID" value="CZR52007.1"/>
    <property type="molecule type" value="Genomic_DNA"/>
</dbReference>
<dbReference type="SMART" id="SM00066">
    <property type="entry name" value="GAL4"/>
    <property type="match status" value="1"/>
</dbReference>
<keyword evidence="6" id="KW-0804">Transcription</keyword>
<evidence type="ECO:0000256" key="8">
    <source>
        <dbReference type="SAM" id="MobiDB-lite"/>
    </source>
</evidence>
<dbReference type="CDD" id="cd00067">
    <property type="entry name" value="GAL4"/>
    <property type="match status" value="1"/>
</dbReference>
<feature type="domain" description="Zn(2)-C6 fungal-type" evidence="9">
    <location>
        <begin position="43"/>
        <end position="71"/>
    </location>
</feature>
<feature type="compositionally biased region" description="Low complexity" evidence="8">
    <location>
        <begin position="18"/>
        <end position="34"/>
    </location>
</feature>
<dbReference type="GO" id="GO:0006351">
    <property type="term" value="P:DNA-templated transcription"/>
    <property type="evidence" value="ECO:0007669"/>
    <property type="project" value="InterPro"/>
</dbReference>
<dbReference type="CDD" id="cd12148">
    <property type="entry name" value="fungal_TF_MHR"/>
    <property type="match status" value="1"/>
</dbReference>
<feature type="region of interest" description="Disordered" evidence="8">
    <location>
        <begin position="171"/>
        <end position="202"/>
    </location>
</feature>
<dbReference type="PROSITE" id="PS00463">
    <property type="entry name" value="ZN2_CY6_FUNGAL_1"/>
    <property type="match status" value="1"/>
</dbReference>
<feature type="region of interest" description="Disordered" evidence="8">
    <location>
        <begin position="1"/>
        <end position="37"/>
    </location>
</feature>
<dbReference type="SUPFAM" id="SSF57701">
    <property type="entry name" value="Zn2/Cys6 DNA-binding domain"/>
    <property type="match status" value="1"/>
</dbReference>
<evidence type="ECO:0000313" key="11">
    <source>
        <dbReference type="Proteomes" id="UP000184330"/>
    </source>
</evidence>
<dbReference type="AlphaFoldDB" id="A0A1L7WGX7"/>
<dbReference type="Pfam" id="PF00172">
    <property type="entry name" value="Zn_clus"/>
    <property type="match status" value="1"/>
</dbReference>
<dbReference type="Proteomes" id="UP000184330">
    <property type="component" value="Unassembled WGS sequence"/>
</dbReference>
<dbReference type="InterPro" id="IPR007219">
    <property type="entry name" value="XnlR_reg_dom"/>
</dbReference>
<keyword evidence="7" id="KW-0539">Nucleus</keyword>
<keyword evidence="2" id="KW-0479">Metal-binding</keyword>
<evidence type="ECO:0000256" key="4">
    <source>
        <dbReference type="ARBA" id="ARBA00023015"/>
    </source>
</evidence>
<dbReference type="Gene3D" id="4.10.240.10">
    <property type="entry name" value="Zn(2)-C6 fungal-type DNA-binding domain"/>
    <property type="match status" value="1"/>
</dbReference>
<dbReference type="InterPro" id="IPR036864">
    <property type="entry name" value="Zn2-C6_fun-type_DNA-bd_sf"/>
</dbReference>
<keyword evidence="5" id="KW-0238">DNA-binding</keyword>
<dbReference type="PANTHER" id="PTHR47782:SF1">
    <property type="entry name" value="PYRIMIDINE PATHWAY REGULATORY PROTEIN 1"/>
    <property type="match status" value="1"/>
</dbReference>
<name>A0A1L7WGX7_9HELO</name>
<dbReference type="STRING" id="576137.A0A1L7WGX7"/>
<comment type="subcellular location">
    <subcellularLocation>
        <location evidence="1">Nucleus</location>
    </subcellularLocation>
</comment>
<keyword evidence="11" id="KW-1185">Reference proteome</keyword>
<accession>A0A1L7WGX7</accession>
<dbReference type="GO" id="GO:0008270">
    <property type="term" value="F:zinc ion binding"/>
    <property type="evidence" value="ECO:0007669"/>
    <property type="project" value="InterPro"/>
</dbReference>
<evidence type="ECO:0000256" key="3">
    <source>
        <dbReference type="ARBA" id="ARBA00022833"/>
    </source>
</evidence>
<evidence type="ECO:0000256" key="5">
    <source>
        <dbReference type="ARBA" id="ARBA00023125"/>
    </source>
</evidence>
<proteinExistence type="predicted"/>
<dbReference type="GO" id="GO:0000981">
    <property type="term" value="F:DNA-binding transcription factor activity, RNA polymerase II-specific"/>
    <property type="evidence" value="ECO:0007669"/>
    <property type="project" value="InterPro"/>
</dbReference>
<evidence type="ECO:0000256" key="1">
    <source>
        <dbReference type="ARBA" id="ARBA00004123"/>
    </source>
</evidence>
<evidence type="ECO:0000256" key="6">
    <source>
        <dbReference type="ARBA" id="ARBA00023163"/>
    </source>
</evidence>
<dbReference type="OrthoDB" id="25921at2759"/>
<evidence type="ECO:0000313" key="10">
    <source>
        <dbReference type="EMBL" id="CZR52007.1"/>
    </source>
</evidence>
<dbReference type="InterPro" id="IPR001138">
    <property type="entry name" value="Zn2Cys6_DnaBD"/>
</dbReference>
<dbReference type="InterPro" id="IPR052202">
    <property type="entry name" value="Yeast_MetPath_Reg"/>
</dbReference>
<feature type="compositionally biased region" description="Polar residues" evidence="8">
    <location>
        <begin position="172"/>
        <end position="196"/>
    </location>
</feature>
<dbReference type="GO" id="GO:0005634">
    <property type="term" value="C:nucleus"/>
    <property type="evidence" value="ECO:0007669"/>
    <property type="project" value="UniProtKB-SubCell"/>
</dbReference>
<sequence length="650" mass="71722">MSGGLPRASASASPIAETPTTTPVTTSTTSTGAPKKTKKVRSACERCRYRRIKCDGQVPACGNCSKAEVLCIDVDGGDTERRIVRGQVAHSGGFLRRMPVLALPGSKTLFGHTFPIRVSISKKVLPCLQPHTPKLQRSSTLRDLPQAPMASPEFPKSVPGHQIYPNLESREASGTSNSMRGQKRPLSTIQGPSSRETSVEQDTRSVALDLSLLSLNSESRHIHYLGSSPGSLFASLFQARKNGDSRNDSSLREAQDGVEGDCYSAWPVDMPHLEEDLSEHAECDLLLKRFFQHMHPNHPFLHRPSFDNIVDALYQCVLNPPDTPIQYNGWPSTVAPFDYNGEEHISPGRQLIPISAHVAAFQYFVALSIGATLQIRSRKYSHNPEKFFNSAISLSTHVFGTISLPVLQAVLLLIVHSLIDPAGCNVWTLTHAAMAHAVDLGIHREVSTSGKFSNLAVQMRRRVFLCVYSCDRYKSISTIQGRPLGLGDDTFDDGTYISQIKYGFYRLPSLNDDFSNPESLVDKQNQLRHELDQWLAESSAAILATVPPDQRLRLSTKLKIQYHAAMCLSHQPSQAISDWQVTAEKERSGSDNPQEMASLEVNNANEINPFIGGEDTESALVQDAFMTHDGQLANIFDNTMPGFLDRMPIY</sequence>
<organism evidence="10 11">
    <name type="scientific">Phialocephala subalpina</name>
    <dbReference type="NCBI Taxonomy" id="576137"/>
    <lineage>
        <taxon>Eukaryota</taxon>
        <taxon>Fungi</taxon>
        <taxon>Dikarya</taxon>
        <taxon>Ascomycota</taxon>
        <taxon>Pezizomycotina</taxon>
        <taxon>Leotiomycetes</taxon>
        <taxon>Helotiales</taxon>
        <taxon>Mollisiaceae</taxon>
        <taxon>Phialocephala</taxon>
        <taxon>Phialocephala fortinii species complex</taxon>
    </lineage>
</organism>